<evidence type="ECO:0000313" key="2">
    <source>
        <dbReference type="Proteomes" id="UP000540698"/>
    </source>
</evidence>
<evidence type="ECO:0000313" key="1">
    <source>
        <dbReference type="EMBL" id="NKY27496.1"/>
    </source>
</evidence>
<keyword evidence="1" id="KW-0378">Hydrolase</keyword>
<dbReference type="InterPro" id="IPR010662">
    <property type="entry name" value="RBBP9/YdeN"/>
</dbReference>
<gene>
    <name evidence="1" type="ORF">HGB38_14845</name>
</gene>
<accession>A0A7X6L444</accession>
<dbReference type="PANTHER" id="PTHR15394:SF3">
    <property type="entry name" value="SERINE HYDROLASE RBBP9"/>
    <property type="match status" value="1"/>
</dbReference>
<dbReference type="InterPro" id="IPR029058">
    <property type="entry name" value="AB_hydrolase_fold"/>
</dbReference>
<dbReference type="RefSeq" id="WP_062973038.1">
    <property type="nucleotide sequence ID" value="NZ_JAAXOS010000006.1"/>
</dbReference>
<keyword evidence="2" id="KW-1185">Reference proteome</keyword>
<dbReference type="EMBL" id="JAAXOS010000006">
    <property type="protein sequence ID" value="NKY27496.1"/>
    <property type="molecule type" value="Genomic_DNA"/>
</dbReference>
<dbReference type="PANTHER" id="PTHR15394">
    <property type="entry name" value="SERINE HYDROLASE RBBP9"/>
    <property type="match status" value="1"/>
</dbReference>
<reference evidence="1 2" key="1">
    <citation type="submission" date="2020-04" db="EMBL/GenBank/DDBJ databases">
        <title>MicrobeNet Type strains.</title>
        <authorList>
            <person name="Nicholson A.C."/>
        </authorList>
    </citation>
    <scope>NUCLEOTIDE SEQUENCE [LARGE SCALE GENOMIC DNA]</scope>
    <source>
        <strain evidence="1 2">DSM 44956</strain>
    </source>
</reference>
<dbReference type="Gene3D" id="3.40.50.1820">
    <property type="entry name" value="alpha/beta hydrolase"/>
    <property type="match status" value="1"/>
</dbReference>
<protein>
    <submittedName>
        <fullName evidence="1">Serine hydrolase family protein</fullName>
    </submittedName>
</protein>
<organism evidence="1 2">
    <name type="scientific">Nocardia gamkensis</name>
    <dbReference type="NCBI Taxonomy" id="352869"/>
    <lineage>
        <taxon>Bacteria</taxon>
        <taxon>Bacillati</taxon>
        <taxon>Actinomycetota</taxon>
        <taxon>Actinomycetes</taxon>
        <taxon>Mycobacteriales</taxon>
        <taxon>Nocardiaceae</taxon>
        <taxon>Nocardia</taxon>
    </lineage>
</organism>
<name>A0A7X6L444_9NOCA</name>
<dbReference type="AlphaFoldDB" id="A0A7X6L444"/>
<comment type="caution">
    <text evidence="1">The sequence shown here is derived from an EMBL/GenBank/DDBJ whole genome shotgun (WGS) entry which is preliminary data.</text>
</comment>
<dbReference type="GO" id="GO:0016787">
    <property type="term" value="F:hydrolase activity"/>
    <property type="evidence" value="ECO:0007669"/>
    <property type="project" value="UniProtKB-KW"/>
</dbReference>
<sequence>MTSQPTHARAVVIHGYRATPDDHWFPWLADRLDAAGTPTYVPALPGADDPDRVAWLAATAKAVGTPDKGTAVIAHSLGCLTVLRYLAALPGEWRLGHLILVAGFLDPLPALPELDAYIESGCDVSAIPEHLDHLTIFRSDEDELVPTTHTDRLAGLLGVTARAVPGAGHFLADDGITELAEVVDALQGVRPSGGRATRSCARL</sequence>
<dbReference type="Proteomes" id="UP000540698">
    <property type="component" value="Unassembled WGS sequence"/>
</dbReference>
<dbReference type="SUPFAM" id="SSF53474">
    <property type="entry name" value="alpha/beta-Hydrolases"/>
    <property type="match status" value="1"/>
</dbReference>
<dbReference type="Pfam" id="PF06821">
    <property type="entry name" value="Ser_hydrolase"/>
    <property type="match status" value="1"/>
</dbReference>
<proteinExistence type="predicted"/>